<dbReference type="PaxDb" id="4097-A0A1S3WZL2"/>
<dbReference type="OrthoDB" id="1306040at2759"/>
<protein>
    <submittedName>
        <fullName evidence="2">Late blight resistance protein homolog R1A-3</fullName>
    </submittedName>
</protein>
<proteinExistence type="predicted"/>
<dbReference type="Proteomes" id="UP000790787">
    <property type="component" value="Chromosome 5"/>
</dbReference>
<dbReference type="Gene3D" id="3.80.10.10">
    <property type="entry name" value="Ribonuclease Inhibitor"/>
    <property type="match status" value="1"/>
</dbReference>
<dbReference type="PANTHER" id="PTHR15140:SF45">
    <property type="entry name" value="LATE BLIGHT RESISTANCE PROTEIN HOMOLOG R1A-3"/>
    <property type="match status" value="1"/>
</dbReference>
<dbReference type="AlphaFoldDB" id="A0A1S3WZL2"/>
<dbReference type="RefSeq" id="XP_016433160.1">
    <property type="nucleotide sequence ID" value="XM_016577674.1"/>
</dbReference>
<reference evidence="1" key="1">
    <citation type="journal article" date="2014" name="Nat. Commun.">
        <title>The tobacco genome sequence and its comparison with those of tomato and potato.</title>
        <authorList>
            <person name="Sierro N."/>
            <person name="Battey J.N."/>
            <person name="Ouadi S."/>
            <person name="Bakaher N."/>
            <person name="Bovet L."/>
            <person name="Willig A."/>
            <person name="Goepfert S."/>
            <person name="Peitsch M.C."/>
            <person name="Ivanov N.V."/>
        </authorList>
    </citation>
    <scope>NUCLEOTIDE SEQUENCE [LARGE SCALE GENOMIC DNA]</scope>
</reference>
<accession>A0A1S3WZL2</accession>
<name>A0A1S3WZL2_TOBAC</name>
<dbReference type="InterPro" id="IPR032675">
    <property type="entry name" value="LRR_dom_sf"/>
</dbReference>
<dbReference type="RefSeq" id="XP_016433160.1">
    <property type="nucleotide sequence ID" value="XM_016577674.2"/>
</dbReference>
<sequence length="173" mass="20231">MTIISMLPKLEVLKLKKNAFADGENVGEDVWEVTEMGFPKLKFLLLEWLYLHYWRATDDYFPRLERIIIRSCFFIKEIPEGFADSMTLQLIELHQCSSSLVNSAKRIQKEQLENLGNDMLKVYAYDTISENIIQMKNQQREIWLKQIGALEPNVSIASFEDFTKSIGSNFRKN</sequence>
<gene>
    <name evidence="2" type="primary">LOC107759685</name>
</gene>
<dbReference type="OMA" id="CHNNEWH"/>
<dbReference type="PANTHER" id="PTHR15140">
    <property type="entry name" value="TUBULIN-SPECIFIC CHAPERONE E"/>
    <property type="match status" value="1"/>
</dbReference>
<evidence type="ECO:0000313" key="2">
    <source>
        <dbReference type="RefSeq" id="XP_016433160.1"/>
    </source>
</evidence>
<organism evidence="1 2">
    <name type="scientific">Nicotiana tabacum</name>
    <name type="common">Common tobacco</name>
    <dbReference type="NCBI Taxonomy" id="4097"/>
    <lineage>
        <taxon>Eukaryota</taxon>
        <taxon>Viridiplantae</taxon>
        <taxon>Streptophyta</taxon>
        <taxon>Embryophyta</taxon>
        <taxon>Tracheophyta</taxon>
        <taxon>Spermatophyta</taxon>
        <taxon>Magnoliopsida</taxon>
        <taxon>eudicotyledons</taxon>
        <taxon>Gunneridae</taxon>
        <taxon>Pentapetalae</taxon>
        <taxon>asterids</taxon>
        <taxon>lamiids</taxon>
        <taxon>Solanales</taxon>
        <taxon>Solanaceae</taxon>
        <taxon>Nicotianoideae</taxon>
        <taxon>Nicotianeae</taxon>
        <taxon>Nicotiana</taxon>
    </lineage>
</organism>
<dbReference type="KEGG" id="nta:107759685"/>
<reference evidence="2" key="2">
    <citation type="submission" date="2025-08" db="UniProtKB">
        <authorList>
            <consortium name="RefSeq"/>
        </authorList>
    </citation>
    <scope>IDENTIFICATION</scope>
    <source>
        <tissue evidence="2">Leaf</tissue>
    </source>
</reference>
<keyword evidence="1" id="KW-1185">Reference proteome</keyword>
<dbReference type="SUPFAM" id="SSF52058">
    <property type="entry name" value="L domain-like"/>
    <property type="match status" value="1"/>
</dbReference>
<evidence type="ECO:0000313" key="1">
    <source>
        <dbReference type="Proteomes" id="UP000790787"/>
    </source>
</evidence>
<dbReference type="GeneID" id="107759685"/>